<comment type="caution">
    <text evidence="1">The sequence shown here is derived from an EMBL/GenBank/DDBJ whole genome shotgun (WGS) entry which is preliminary data.</text>
</comment>
<dbReference type="AlphaFoldDB" id="A0A9X3CIR3"/>
<reference evidence="1" key="1">
    <citation type="submission" date="2022-02" db="EMBL/GenBank/DDBJ databases">
        <title>Vibrio sp. nov., a new bacterium isolated from Bohai sea, China.</title>
        <authorList>
            <person name="Yuan Y."/>
        </authorList>
    </citation>
    <scope>NUCLEOTIDE SEQUENCE</scope>
    <source>
        <strain evidence="1">DBSS07</strain>
    </source>
</reference>
<dbReference type="EMBL" id="JAKRRX010000252">
    <property type="protein sequence ID" value="MCW8336471.1"/>
    <property type="molecule type" value="Genomic_DNA"/>
</dbReference>
<gene>
    <name evidence="1" type="ORF">MD483_21930</name>
</gene>
<name>A0A9X3CIR3_9VIBR</name>
<accession>A0A9X3CIR3</accession>
<dbReference type="RefSeq" id="WP_265689563.1">
    <property type="nucleotide sequence ID" value="NZ_JAKRRX010000252.1"/>
</dbReference>
<evidence type="ECO:0000313" key="1">
    <source>
        <dbReference type="EMBL" id="MCW8336471.1"/>
    </source>
</evidence>
<proteinExistence type="predicted"/>
<dbReference type="Proteomes" id="UP001155586">
    <property type="component" value="Unassembled WGS sequence"/>
</dbReference>
<sequence>MINGHNPLKLLYSALSEGLHVDSDEECLQYAQAIKTVLFELIERIDSSLKEDQALMGAVKLLAAKTGK</sequence>
<organism evidence="1 2">
    <name type="scientific">Vibrio paucivorans</name>
    <dbReference type="NCBI Taxonomy" id="2829489"/>
    <lineage>
        <taxon>Bacteria</taxon>
        <taxon>Pseudomonadati</taxon>
        <taxon>Pseudomonadota</taxon>
        <taxon>Gammaproteobacteria</taxon>
        <taxon>Vibrionales</taxon>
        <taxon>Vibrionaceae</taxon>
        <taxon>Vibrio</taxon>
    </lineage>
</organism>
<keyword evidence="2" id="KW-1185">Reference proteome</keyword>
<protein>
    <submittedName>
        <fullName evidence="1">Uncharacterized protein</fullName>
    </submittedName>
</protein>
<evidence type="ECO:0000313" key="2">
    <source>
        <dbReference type="Proteomes" id="UP001155586"/>
    </source>
</evidence>